<feature type="domain" description="Aminotransferase-like plant mobile" evidence="1">
    <location>
        <begin position="555"/>
        <end position="824"/>
    </location>
</feature>
<evidence type="ECO:0000313" key="2">
    <source>
        <dbReference type="EMBL" id="KAK7838167.1"/>
    </source>
</evidence>
<accession>A0AAW0KH36</accession>
<dbReference type="GO" id="GO:0010073">
    <property type="term" value="P:meristem maintenance"/>
    <property type="evidence" value="ECO:0007669"/>
    <property type="project" value="InterPro"/>
</dbReference>
<dbReference type="Pfam" id="PF10536">
    <property type="entry name" value="PMD"/>
    <property type="match status" value="2"/>
</dbReference>
<keyword evidence="3" id="KW-1185">Reference proteome</keyword>
<dbReference type="InterPro" id="IPR019557">
    <property type="entry name" value="AminoTfrase-like_pln_mobile"/>
</dbReference>
<dbReference type="Proteomes" id="UP000237347">
    <property type="component" value="Unassembled WGS sequence"/>
</dbReference>
<organism evidence="2 3">
    <name type="scientific">Quercus suber</name>
    <name type="common">Cork oak</name>
    <dbReference type="NCBI Taxonomy" id="58331"/>
    <lineage>
        <taxon>Eukaryota</taxon>
        <taxon>Viridiplantae</taxon>
        <taxon>Streptophyta</taxon>
        <taxon>Embryophyta</taxon>
        <taxon>Tracheophyta</taxon>
        <taxon>Spermatophyta</taxon>
        <taxon>Magnoliopsida</taxon>
        <taxon>eudicotyledons</taxon>
        <taxon>Gunneridae</taxon>
        <taxon>Pentapetalae</taxon>
        <taxon>rosids</taxon>
        <taxon>fabids</taxon>
        <taxon>Fagales</taxon>
        <taxon>Fagaceae</taxon>
        <taxon>Quercus</taxon>
    </lineage>
</organism>
<evidence type="ECO:0000313" key="3">
    <source>
        <dbReference type="Proteomes" id="UP000237347"/>
    </source>
</evidence>
<protein>
    <recommendedName>
        <fullName evidence="1">Aminotransferase-like plant mobile domain-containing protein</fullName>
    </recommendedName>
</protein>
<dbReference type="PANTHER" id="PTHR46033">
    <property type="entry name" value="PROTEIN MAIN-LIKE 2"/>
    <property type="match status" value="1"/>
</dbReference>
<comment type="caution">
    <text evidence="2">The sequence shown here is derived from an EMBL/GenBank/DDBJ whole genome shotgun (WGS) entry which is preliminary data.</text>
</comment>
<name>A0AAW0KH36_QUESU</name>
<dbReference type="EMBL" id="PKMF04000312">
    <property type="protein sequence ID" value="KAK7838167.1"/>
    <property type="molecule type" value="Genomic_DNA"/>
</dbReference>
<proteinExistence type="predicted"/>
<dbReference type="PANTHER" id="PTHR46033:SF67">
    <property type="entry name" value="AMINOTRANSFERASE-LIKE, PLANT MOBILE DOMAIN FAMILY PROTEIN"/>
    <property type="match status" value="1"/>
</dbReference>
<dbReference type="AlphaFoldDB" id="A0AAW0KH36"/>
<gene>
    <name evidence="2" type="ORF">CFP56_020218</name>
</gene>
<dbReference type="InterPro" id="IPR044824">
    <property type="entry name" value="MAIN-like"/>
</dbReference>
<evidence type="ECO:0000259" key="1">
    <source>
        <dbReference type="Pfam" id="PF10536"/>
    </source>
</evidence>
<sequence length="850" mass="97600">MVEPIDAIFEEREELMVSPTGGNPTLRIAHFLKPSVTSTEGLPSPFLSAEPTISELENLPLKVCFRGWQRPNERWKMWVASLHSKYQSIWKERYTTVAKTNSIAYLWAWERFPALRPNPISITQCEPRPARWSELKKVSIENVRLVIDTAGESFQWCPYAMAANHNWLFPKFYGVKELWVSLDAALDKELASFARCIRVCELLGLHCIQQYLPHRVAMQFGIDQDLPGPFARYNTSPDIVWSHYNRSIGDAKLYVPPRLFEADVTKGYFEWWKQSMSAQKDAIKNFVTRPRDSRRIPRVYYGKMENYNVFVPPSSYVESFKVDTVKETTLLGTFSEKRLVIDDKPLPVSLSQKMSHSTPDDGAPKKDLLMKPVAKNITGEGSMGETEKNLADATVTEVGYPTNIAVHVKDNNEESSSSCKTEIPGLELEARISRLERVVAELKAARAINKMVEPIYAIFEEREELMVSPTGGNPTLRIAHFLKPSVSSIDELPPPFLSVEPTISELENLPLKVHFKGWRLMDENWKMWVASLHSKYQSIWKEGGIYEAIIRVSLSFTASQHKWLEHFMGSGSKLEHEAFLSYWLSKFVFPLCEYRIERQNFPIAILLARGTRIALAPAVLSSIYTDLGLLKEKLVASTKLDTEEVLNLSAPFQLVQLWAWERFPALRPSPISISQCEPRPARWSKLKKVSIENVRLAIDTAGESFQWRPYAIAANHNWLFPKFYGEKQQWVSLDAALDKELESFALCLRVSELLGLHCIQQYLPHRVAMQFGIDQDLPGHVVRYNMSQGIAWSHYNRSIGDSKLYIPPRLFEADVTMRYFEWWKQSMSAQKDAIKNFVTRPRDSRRIPRV</sequence>
<reference evidence="2 3" key="1">
    <citation type="journal article" date="2018" name="Sci. Data">
        <title>The draft genome sequence of cork oak.</title>
        <authorList>
            <person name="Ramos A.M."/>
            <person name="Usie A."/>
            <person name="Barbosa P."/>
            <person name="Barros P.M."/>
            <person name="Capote T."/>
            <person name="Chaves I."/>
            <person name="Simoes F."/>
            <person name="Abreu I."/>
            <person name="Carrasquinho I."/>
            <person name="Faro C."/>
            <person name="Guimaraes J.B."/>
            <person name="Mendonca D."/>
            <person name="Nobrega F."/>
            <person name="Rodrigues L."/>
            <person name="Saibo N.J.M."/>
            <person name="Varela M.C."/>
            <person name="Egas C."/>
            <person name="Matos J."/>
            <person name="Miguel C.M."/>
            <person name="Oliveira M.M."/>
            <person name="Ricardo C.P."/>
            <person name="Goncalves S."/>
        </authorList>
    </citation>
    <scope>NUCLEOTIDE SEQUENCE [LARGE SCALE GENOMIC DNA]</scope>
    <source>
        <strain evidence="3">cv. HL8</strain>
    </source>
</reference>
<feature type="domain" description="Aminotransferase-like plant mobile" evidence="1">
    <location>
        <begin position="95"/>
        <end position="273"/>
    </location>
</feature>